<protein>
    <submittedName>
        <fullName evidence="1">Cdc7p-Dbf4p kinase complex regulatory subunit</fullName>
    </submittedName>
</protein>
<proteinExistence type="predicted"/>
<dbReference type="EMBL" id="JANBPW010003322">
    <property type="protein sequence ID" value="KAJ1938008.1"/>
    <property type="molecule type" value="Genomic_DNA"/>
</dbReference>
<evidence type="ECO:0000313" key="1">
    <source>
        <dbReference type="EMBL" id="KAJ1938008.1"/>
    </source>
</evidence>
<dbReference type="Proteomes" id="UP001150603">
    <property type="component" value="Unassembled WGS sequence"/>
</dbReference>
<reference evidence="1" key="1">
    <citation type="submission" date="2022-07" db="EMBL/GenBank/DDBJ databases">
        <title>Phylogenomic reconstructions and comparative analyses of Kickxellomycotina fungi.</title>
        <authorList>
            <person name="Reynolds N.K."/>
            <person name="Stajich J.E."/>
            <person name="Barry K."/>
            <person name="Grigoriev I.V."/>
            <person name="Crous P."/>
            <person name="Smith M.E."/>
        </authorList>
    </citation>
    <scope>NUCLEOTIDE SEQUENCE</scope>
    <source>
        <strain evidence="1">NRRL 5244</strain>
    </source>
</reference>
<comment type="caution">
    <text evidence="1">The sequence shown here is derived from an EMBL/GenBank/DDBJ whole genome shotgun (WGS) entry which is preliminary data.</text>
</comment>
<keyword evidence="2" id="KW-1185">Reference proteome</keyword>
<organism evidence="1 2">
    <name type="scientific">Linderina macrospora</name>
    <dbReference type="NCBI Taxonomy" id="4868"/>
    <lineage>
        <taxon>Eukaryota</taxon>
        <taxon>Fungi</taxon>
        <taxon>Fungi incertae sedis</taxon>
        <taxon>Zoopagomycota</taxon>
        <taxon>Kickxellomycotina</taxon>
        <taxon>Kickxellomycetes</taxon>
        <taxon>Kickxellales</taxon>
        <taxon>Kickxellaceae</taxon>
        <taxon>Linderina</taxon>
    </lineage>
</organism>
<feature type="non-terminal residue" evidence="1">
    <location>
        <position position="353"/>
    </location>
</feature>
<evidence type="ECO:0000313" key="2">
    <source>
        <dbReference type="Proteomes" id="UP001150603"/>
    </source>
</evidence>
<gene>
    <name evidence="1" type="primary">DBF4</name>
    <name evidence="1" type="ORF">FBU59_004579</name>
</gene>
<sequence>MASRRLTFDASKPQRSLGETTATRLAAQAGFASPARASPRVSQPARRSALQAITEQEKQRANAQQYPGALKDERAKQNASVAEWIFAYRHAFPKFVFYFEGVDEATQRRLSVPIRSLGASVEAFFSAQKVTHVVVPRLSDGDASNVVMLAKRFQLKIWDLDKLENRVLVFLLPGYSASGTTQSASVLSAKRKLSEAFSAEKMIAMRHKTFEGSAVAHCVDFYYFKHFYVLAEDASHLNRPAILEDFRQPEHGRDPPWPKLYMVPQGRCPFVQYEEPATSSKDSESDADKENVSPEPEPTVPTLLPSKTPAKSPWTPKGATKEDDSHVMMTPTRPSRSGTTALSPAPAMMASVL</sequence>
<name>A0ACC1J543_9FUNG</name>
<accession>A0ACC1J543</accession>